<name>A0A0K8P0Y8_PISS1</name>
<organism evidence="2 3">
    <name type="scientific">Piscinibacter sakaiensis</name>
    <name type="common">Ideonella sakaiensis</name>
    <dbReference type="NCBI Taxonomy" id="1547922"/>
    <lineage>
        <taxon>Bacteria</taxon>
        <taxon>Pseudomonadati</taxon>
        <taxon>Pseudomonadota</taxon>
        <taxon>Betaproteobacteria</taxon>
        <taxon>Burkholderiales</taxon>
        <taxon>Sphaerotilaceae</taxon>
        <taxon>Piscinibacter</taxon>
    </lineage>
</organism>
<keyword evidence="1" id="KW-1133">Transmembrane helix</keyword>
<dbReference type="EMBL" id="BBYR01000033">
    <property type="protein sequence ID" value="GAP36293.1"/>
    <property type="molecule type" value="Genomic_DNA"/>
</dbReference>
<dbReference type="RefSeq" id="WP_054020285.1">
    <property type="nucleotide sequence ID" value="NZ_BBYR01000033.1"/>
</dbReference>
<reference evidence="2 3" key="2">
    <citation type="journal article" date="2016" name="Science">
        <title>A bacterium that degrades and assimilates poly(ethylene terephthalate).</title>
        <authorList>
            <person name="Yoshida S."/>
            <person name="Hiraga K."/>
            <person name="Takehana T."/>
            <person name="Taniguchi I."/>
            <person name="Yamaji H."/>
            <person name="Maeda Y."/>
            <person name="Toyohara K."/>
            <person name="Miyamoto K."/>
            <person name="Kimura Y."/>
            <person name="Oda K."/>
        </authorList>
    </citation>
    <scope>NUCLEOTIDE SEQUENCE [LARGE SCALE GENOMIC DNA]</scope>
    <source>
        <strain evidence="3">NBRC 110686 / TISTR 2288 / 201-F6</strain>
    </source>
</reference>
<protein>
    <submittedName>
        <fullName evidence="2">Uncharacterized protein</fullName>
    </submittedName>
</protein>
<gene>
    <name evidence="2" type="ORF">ISF6_2133</name>
</gene>
<comment type="caution">
    <text evidence="2">The sequence shown here is derived from an EMBL/GenBank/DDBJ whole genome shotgun (WGS) entry which is preliminary data.</text>
</comment>
<dbReference type="Proteomes" id="UP000037660">
    <property type="component" value="Unassembled WGS sequence"/>
</dbReference>
<feature type="transmembrane region" description="Helical" evidence="1">
    <location>
        <begin position="100"/>
        <end position="119"/>
    </location>
</feature>
<feature type="transmembrane region" description="Helical" evidence="1">
    <location>
        <begin position="125"/>
        <end position="143"/>
    </location>
</feature>
<dbReference type="AlphaFoldDB" id="A0A0K8P0Y8"/>
<accession>A0A0K8P0Y8</accession>
<evidence type="ECO:0000313" key="3">
    <source>
        <dbReference type="Proteomes" id="UP000037660"/>
    </source>
</evidence>
<dbReference type="OrthoDB" id="9155870at2"/>
<keyword evidence="1" id="KW-0812">Transmembrane</keyword>
<reference evidence="3" key="1">
    <citation type="submission" date="2015-07" db="EMBL/GenBank/DDBJ databases">
        <title>Discovery of a poly(ethylene terephthalate assimilation.</title>
        <authorList>
            <person name="Yoshida S."/>
            <person name="Hiraga K."/>
            <person name="Takehana T."/>
            <person name="Taniguchi I."/>
            <person name="Yamaji H."/>
            <person name="Maeda Y."/>
            <person name="Toyohara K."/>
            <person name="Miyamoto K."/>
            <person name="Kimura Y."/>
            <person name="Oda K."/>
        </authorList>
    </citation>
    <scope>NUCLEOTIDE SEQUENCE [LARGE SCALE GENOMIC DNA]</scope>
    <source>
        <strain evidence="3">NBRC 110686 / TISTR 2288 / 201-F6</strain>
    </source>
</reference>
<keyword evidence="3" id="KW-1185">Reference proteome</keyword>
<sequence>MRSFQWVSGELIEVQRFINVPMRWCEQYPARERRELWIKAIDGPDVKLVVHTRFLPARRGHDVDALLFGDLPVGLFNHSTGDQIKFLRTDPPLVWRRCDAAWIAGVTAACVAGFALLSWPWLLVGVPAVVLRTMLVVGVRMLWRWSVRAKVDAALAAVARAAQPRPRLRRVK</sequence>
<evidence type="ECO:0000256" key="1">
    <source>
        <dbReference type="SAM" id="Phobius"/>
    </source>
</evidence>
<keyword evidence="1" id="KW-0472">Membrane</keyword>
<evidence type="ECO:0000313" key="2">
    <source>
        <dbReference type="EMBL" id="GAP36293.1"/>
    </source>
</evidence>
<proteinExistence type="predicted"/>